<evidence type="ECO:0000313" key="2">
    <source>
        <dbReference type="Proteomes" id="UP000267606"/>
    </source>
</evidence>
<reference evidence="3" key="1">
    <citation type="submission" date="2016-06" db="UniProtKB">
        <authorList>
            <consortium name="WormBaseParasite"/>
        </authorList>
    </citation>
    <scope>IDENTIFICATION</scope>
</reference>
<organism evidence="3">
    <name type="scientific">Onchocerca flexuosa</name>
    <dbReference type="NCBI Taxonomy" id="387005"/>
    <lineage>
        <taxon>Eukaryota</taxon>
        <taxon>Metazoa</taxon>
        <taxon>Ecdysozoa</taxon>
        <taxon>Nematoda</taxon>
        <taxon>Chromadorea</taxon>
        <taxon>Rhabditida</taxon>
        <taxon>Spirurina</taxon>
        <taxon>Spiruromorpha</taxon>
        <taxon>Filarioidea</taxon>
        <taxon>Onchocercidae</taxon>
        <taxon>Onchocerca</taxon>
    </lineage>
</organism>
<keyword evidence="2" id="KW-1185">Reference proteome</keyword>
<accession>A0A183HC87</accession>
<dbReference type="STRING" id="387005.A0A183HC87"/>
<dbReference type="AlphaFoldDB" id="A0A183HC87"/>
<dbReference type="Proteomes" id="UP000267606">
    <property type="component" value="Unassembled WGS sequence"/>
</dbReference>
<name>A0A183HC87_9BILA</name>
<evidence type="ECO:0000313" key="3">
    <source>
        <dbReference type="WBParaSite" id="OFLC_0000509801-mRNA-1"/>
    </source>
</evidence>
<gene>
    <name evidence="1" type="ORF">OFLC_LOCUS5099</name>
</gene>
<proteinExistence type="predicted"/>
<dbReference type="EMBL" id="UZAJ01004208">
    <property type="protein sequence ID" value="VDO42056.1"/>
    <property type="molecule type" value="Genomic_DNA"/>
</dbReference>
<evidence type="ECO:0000313" key="1">
    <source>
        <dbReference type="EMBL" id="VDO42056.1"/>
    </source>
</evidence>
<dbReference type="WBParaSite" id="OFLC_0000509801-mRNA-1">
    <property type="protein sequence ID" value="OFLC_0000509801-mRNA-1"/>
    <property type="gene ID" value="OFLC_0000509801"/>
</dbReference>
<sequence length="67" mass="7626">MMQTHAECRDAISEANGLFPIDIDLEKIVHRYNTSGRLDEEEAEGEEENGTIEVTEEPKTEYLLDLS</sequence>
<protein>
    <submittedName>
        <fullName evidence="1 3">Uncharacterized protein</fullName>
    </submittedName>
</protein>
<reference evidence="1 2" key="2">
    <citation type="submission" date="2018-11" db="EMBL/GenBank/DDBJ databases">
        <authorList>
            <consortium name="Pathogen Informatics"/>
        </authorList>
    </citation>
    <scope>NUCLEOTIDE SEQUENCE [LARGE SCALE GENOMIC DNA]</scope>
</reference>